<comment type="subcellular location">
    <subcellularLocation>
        <location evidence="1">Cell envelope</location>
    </subcellularLocation>
</comment>
<feature type="region of interest" description="Disordered" evidence="5">
    <location>
        <begin position="122"/>
        <end position="178"/>
    </location>
</feature>
<dbReference type="Proteomes" id="UP000268727">
    <property type="component" value="Unassembled WGS sequence"/>
</dbReference>
<evidence type="ECO:0000313" key="9">
    <source>
        <dbReference type="EMBL" id="ROP36861.1"/>
    </source>
</evidence>
<organism evidence="9 10">
    <name type="scientific">Saccharothrix texasensis</name>
    <dbReference type="NCBI Taxonomy" id="103734"/>
    <lineage>
        <taxon>Bacteria</taxon>
        <taxon>Bacillati</taxon>
        <taxon>Actinomycetota</taxon>
        <taxon>Actinomycetes</taxon>
        <taxon>Pseudonocardiales</taxon>
        <taxon>Pseudonocardiaceae</taxon>
        <taxon>Saccharothrix</taxon>
    </lineage>
</organism>
<feature type="transmembrane region" description="Helical" evidence="6">
    <location>
        <begin position="185"/>
        <end position="206"/>
    </location>
</feature>
<dbReference type="OrthoDB" id="3698694at2"/>
<dbReference type="RefSeq" id="WP_123742765.1">
    <property type="nucleotide sequence ID" value="NZ_RJKM01000001.1"/>
</dbReference>
<gene>
    <name evidence="9" type="ORF">EDD40_2140</name>
</gene>
<feature type="compositionally biased region" description="Low complexity" evidence="5">
    <location>
        <begin position="138"/>
        <end position="160"/>
    </location>
</feature>
<dbReference type="GO" id="GO:0005886">
    <property type="term" value="C:plasma membrane"/>
    <property type="evidence" value="ECO:0007669"/>
    <property type="project" value="TreeGrafter"/>
</dbReference>
<dbReference type="PANTHER" id="PTHR34820">
    <property type="entry name" value="INNER MEMBRANE PROTEIN YEBZ"/>
    <property type="match status" value="1"/>
</dbReference>
<dbReference type="Pfam" id="PF04234">
    <property type="entry name" value="CopC"/>
    <property type="match status" value="1"/>
</dbReference>
<dbReference type="AlphaFoldDB" id="A0A3N1H2W7"/>
<keyword evidence="4" id="KW-0186">Copper</keyword>
<sequence length="218" mass="21640">MTRLALSALLALLVLFGVSPQAQAHTELVSSDPASGASLPQRPTLLTLTFTEPVPAESAQVTVLAADGSAWPTGEVTADGATLTVPLLESGSPAGQHTVRWTVESLDGDFVDGTFAFTVTAPPVEPQPPAATTPAAPPAVTSGDAAPTTSPPAATGSVATLDAPATRTSSPVATPGGGDEGGVPLWVWIAVAAVVAVIGIAVGVGLSRRAKRDAEPAE</sequence>
<dbReference type="InterPro" id="IPR014755">
    <property type="entry name" value="Cu-Rt/internalin_Ig-like"/>
</dbReference>
<evidence type="ECO:0000256" key="7">
    <source>
        <dbReference type="SAM" id="SignalP"/>
    </source>
</evidence>
<keyword evidence="6" id="KW-0812">Transmembrane</keyword>
<dbReference type="SUPFAM" id="SSF81296">
    <property type="entry name" value="E set domains"/>
    <property type="match status" value="1"/>
</dbReference>
<dbReference type="Gene3D" id="2.60.40.1220">
    <property type="match status" value="1"/>
</dbReference>
<keyword evidence="6" id="KW-0472">Membrane</keyword>
<evidence type="ECO:0000259" key="8">
    <source>
        <dbReference type="Pfam" id="PF04234"/>
    </source>
</evidence>
<dbReference type="GO" id="GO:0006825">
    <property type="term" value="P:copper ion transport"/>
    <property type="evidence" value="ECO:0007669"/>
    <property type="project" value="InterPro"/>
</dbReference>
<evidence type="ECO:0000256" key="3">
    <source>
        <dbReference type="ARBA" id="ARBA00022729"/>
    </source>
</evidence>
<proteinExistence type="predicted"/>
<dbReference type="GO" id="GO:0042597">
    <property type="term" value="C:periplasmic space"/>
    <property type="evidence" value="ECO:0007669"/>
    <property type="project" value="InterPro"/>
</dbReference>
<reference evidence="9 10" key="1">
    <citation type="submission" date="2018-11" db="EMBL/GenBank/DDBJ databases">
        <title>Sequencing the genomes of 1000 actinobacteria strains.</title>
        <authorList>
            <person name="Klenk H.-P."/>
        </authorList>
    </citation>
    <scope>NUCLEOTIDE SEQUENCE [LARGE SCALE GENOMIC DNA]</scope>
    <source>
        <strain evidence="9 10">DSM 44231</strain>
    </source>
</reference>
<keyword evidence="3 7" id="KW-0732">Signal</keyword>
<feature type="compositionally biased region" description="Pro residues" evidence="5">
    <location>
        <begin position="123"/>
        <end position="137"/>
    </location>
</feature>
<comment type="caution">
    <text evidence="9">The sequence shown here is derived from an EMBL/GenBank/DDBJ whole genome shotgun (WGS) entry which is preliminary data.</text>
</comment>
<evidence type="ECO:0000256" key="1">
    <source>
        <dbReference type="ARBA" id="ARBA00004196"/>
    </source>
</evidence>
<evidence type="ECO:0000256" key="5">
    <source>
        <dbReference type="SAM" id="MobiDB-lite"/>
    </source>
</evidence>
<dbReference type="PANTHER" id="PTHR34820:SF4">
    <property type="entry name" value="INNER MEMBRANE PROTEIN YEBZ"/>
    <property type="match status" value="1"/>
</dbReference>
<dbReference type="EMBL" id="RJKM01000001">
    <property type="protein sequence ID" value="ROP36861.1"/>
    <property type="molecule type" value="Genomic_DNA"/>
</dbReference>
<accession>A0A3N1H2W7</accession>
<feature type="chain" id="PRO_5018091057" description="CopC domain-containing protein" evidence="7">
    <location>
        <begin position="25"/>
        <end position="218"/>
    </location>
</feature>
<evidence type="ECO:0000256" key="6">
    <source>
        <dbReference type="SAM" id="Phobius"/>
    </source>
</evidence>
<dbReference type="InterPro" id="IPR007348">
    <property type="entry name" value="CopC_dom"/>
</dbReference>
<feature type="signal peptide" evidence="7">
    <location>
        <begin position="1"/>
        <end position="24"/>
    </location>
</feature>
<name>A0A3N1H2W7_9PSEU</name>
<keyword evidence="10" id="KW-1185">Reference proteome</keyword>
<feature type="domain" description="CopC" evidence="8">
    <location>
        <begin position="25"/>
        <end position="119"/>
    </location>
</feature>
<dbReference type="GO" id="GO:0046688">
    <property type="term" value="P:response to copper ion"/>
    <property type="evidence" value="ECO:0007669"/>
    <property type="project" value="InterPro"/>
</dbReference>
<protein>
    <recommendedName>
        <fullName evidence="8">CopC domain-containing protein</fullName>
    </recommendedName>
</protein>
<keyword evidence="2" id="KW-0479">Metal-binding</keyword>
<evidence type="ECO:0000313" key="10">
    <source>
        <dbReference type="Proteomes" id="UP000268727"/>
    </source>
</evidence>
<dbReference type="InterPro" id="IPR032694">
    <property type="entry name" value="CopC/D"/>
</dbReference>
<dbReference type="GO" id="GO:0030313">
    <property type="term" value="C:cell envelope"/>
    <property type="evidence" value="ECO:0007669"/>
    <property type="project" value="UniProtKB-SubCell"/>
</dbReference>
<dbReference type="InterPro" id="IPR014756">
    <property type="entry name" value="Ig_E-set"/>
</dbReference>
<evidence type="ECO:0000256" key="4">
    <source>
        <dbReference type="ARBA" id="ARBA00023008"/>
    </source>
</evidence>
<evidence type="ECO:0000256" key="2">
    <source>
        <dbReference type="ARBA" id="ARBA00022723"/>
    </source>
</evidence>
<dbReference type="GO" id="GO:0005507">
    <property type="term" value="F:copper ion binding"/>
    <property type="evidence" value="ECO:0007669"/>
    <property type="project" value="InterPro"/>
</dbReference>
<keyword evidence="6" id="KW-1133">Transmembrane helix</keyword>